<protein>
    <submittedName>
        <fullName evidence="6">FAD-dependent oxidoreductase</fullName>
    </submittedName>
</protein>
<organism evidence="6 7">
    <name type="scientific">Candidatus Aphodoplasma excrementigallinarum</name>
    <dbReference type="NCBI Taxonomy" id="2840673"/>
    <lineage>
        <taxon>Bacteria</taxon>
        <taxon>Bacillati</taxon>
        <taxon>Bacillota</taxon>
        <taxon>Clostridia</taxon>
        <taxon>Eubacteriales</taxon>
        <taxon>Candidatus Aphodoplasma</taxon>
    </lineage>
</organism>
<dbReference type="InterPro" id="IPR039650">
    <property type="entry name" value="HdrA-like"/>
</dbReference>
<sequence>METIKFERSIAVKKDVDVFVAGGGPAGVAAAVTAARLGARVFLTERGQCFGGAAALTLVPAFMRFSDGENFVSGGIGREIFDALYGKDTPYTEKEYSIDIEALKRIYDNMMEESGAGFLFSSEVIGIECGADGAIEYAVVKGKESLYAVRAKVFIDTTGDGTLAVWNGAPYEKGDGDGAMMPGTLCTIWNNIDWSRAVVELGRDPDNRCLPQAFADGVFTVKDPGLPGMWRFRDDLGGGNIGHVFGVDGTDEESLTKGVIDARRRMPEYEYYYRHYLEGYENARIVVSGSELGIRESRRILGERVLSVESYFSHEVFDDEIGRYCYPIDLHASAIGKKEKLDGIYEQDYEKGQSYGIPYGCLLPKNTKNLLVAGRTISTDREMMGSVRVMPCCYITGMAAGAAAAQATAQGCSVRGVDVKQLQKTLKSLGAFLPNCE</sequence>
<reference evidence="6" key="1">
    <citation type="submission" date="2020-10" db="EMBL/GenBank/DDBJ databases">
        <authorList>
            <person name="Gilroy R."/>
        </authorList>
    </citation>
    <scope>NUCLEOTIDE SEQUENCE</scope>
    <source>
        <strain evidence="6">4920</strain>
    </source>
</reference>
<dbReference type="EMBL" id="DVOF01000085">
    <property type="protein sequence ID" value="HIV02507.1"/>
    <property type="molecule type" value="Genomic_DNA"/>
</dbReference>
<dbReference type="PRINTS" id="PR00368">
    <property type="entry name" value="FADPNR"/>
</dbReference>
<evidence type="ECO:0000313" key="7">
    <source>
        <dbReference type="Proteomes" id="UP000886743"/>
    </source>
</evidence>
<dbReference type="GO" id="GO:0016491">
    <property type="term" value="F:oxidoreductase activity"/>
    <property type="evidence" value="ECO:0007669"/>
    <property type="project" value="UniProtKB-KW"/>
</dbReference>
<dbReference type="Gene3D" id="3.50.50.60">
    <property type="entry name" value="FAD/NAD(P)-binding domain"/>
    <property type="match status" value="1"/>
</dbReference>
<dbReference type="AlphaFoldDB" id="A0A9D1NG42"/>
<name>A0A9D1NG42_9FIRM</name>
<reference evidence="6" key="2">
    <citation type="journal article" date="2021" name="PeerJ">
        <title>Extensive microbial diversity within the chicken gut microbiome revealed by metagenomics and culture.</title>
        <authorList>
            <person name="Gilroy R."/>
            <person name="Ravi A."/>
            <person name="Getino M."/>
            <person name="Pursley I."/>
            <person name="Horton D.L."/>
            <person name="Alikhan N.F."/>
            <person name="Baker D."/>
            <person name="Gharbi K."/>
            <person name="Hall N."/>
            <person name="Watson M."/>
            <person name="Adriaenssens E.M."/>
            <person name="Foster-Nyarko E."/>
            <person name="Jarju S."/>
            <person name="Secka A."/>
            <person name="Antonio M."/>
            <person name="Oren A."/>
            <person name="Chaudhuri R.R."/>
            <person name="La Ragione R."/>
            <person name="Hildebrand F."/>
            <person name="Pallen M.J."/>
        </authorList>
    </citation>
    <scope>NUCLEOTIDE SEQUENCE</scope>
    <source>
        <strain evidence="6">4920</strain>
    </source>
</reference>
<accession>A0A9D1NG42</accession>
<evidence type="ECO:0000256" key="5">
    <source>
        <dbReference type="ARBA" id="ARBA00023014"/>
    </source>
</evidence>
<keyword evidence="1" id="KW-0004">4Fe-4S</keyword>
<dbReference type="PANTHER" id="PTHR43498">
    <property type="entry name" value="FERREDOXIN:COB-COM HETERODISULFIDE REDUCTASE SUBUNIT A"/>
    <property type="match status" value="1"/>
</dbReference>
<keyword evidence="4" id="KW-0408">Iron</keyword>
<comment type="caution">
    <text evidence="6">The sequence shown here is derived from an EMBL/GenBank/DDBJ whole genome shotgun (WGS) entry which is preliminary data.</text>
</comment>
<evidence type="ECO:0000256" key="1">
    <source>
        <dbReference type="ARBA" id="ARBA00022485"/>
    </source>
</evidence>
<dbReference type="SUPFAM" id="SSF51905">
    <property type="entry name" value="FAD/NAD(P)-binding domain"/>
    <property type="match status" value="1"/>
</dbReference>
<dbReference type="Pfam" id="PF12831">
    <property type="entry name" value="FAD_oxidored"/>
    <property type="match status" value="1"/>
</dbReference>
<dbReference type="InterPro" id="IPR036188">
    <property type="entry name" value="FAD/NAD-bd_sf"/>
</dbReference>
<evidence type="ECO:0000256" key="4">
    <source>
        <dbReference type="ARBA" id="ARBA00023004"/>
    </source>
</evidence>
<dbReference type="GO" id="GO:0051539">
    <property type="term" value="F:4 iron, 4 sulfur cluster binding"/>
    <property type="evidence" value="ECO:0007669"/>
    <property type="project" value="UniProtKB-KW"/>
</dbReference>
<dbReference type="PANTHER" id="PTHR43498:SF1">
    <property type="entry name" value="COB--COM HETERODISULFIDE REDUCTASE IRON-SULFUR SUBUNIT A"/>
    <property type="match status" value="1"/>
</dbReference>
<keyword evidence="2" id="KW-0479">Metal-binding</keyword>
<dbReference type="GO" id="GO:0046872">
    <property type="term" value="F:metal ion binding"/>
    <property type="evidence" value="ECO:0007669"/>
    <property type="project" value="UniProtKB-KW"/>
</dbReference>
<evidence type="ECO:0000256" key="2">
    <source>
        <dbReference type="ARBA" id="ARBA00022723"/>
    </source>
</evidence>
<keyword evidence="3" id="KW-0560">Oxidoreductase</keyword>
<proteinExistence type="predicted"/>
<evidence type="ECO:0000313" key="6">
    <source>
        <dbReference type="EMBL" id="HIV02507.1"/>
    </source>
</evidence>
<evidence type="ECO:0000256" key="3">
    <source>
        <dbReference type="ARBA" id="ARBA00023002"/>
    </source>
</evidence>
<keyword evidence="5" id="KW-0411">Iron-sulfur</keyword>
<dbReference type="Proteomes" id="UP000886743">
    <property type="component" value="Unassembled WGS sequence"/>
</dbReference>
<gene>
    <name evidence="6" type="ORF">IAC74_02940</name>
</gene>